<dbReference type="AlphaFoldDB" id="A0A9P5ZNW4"/>
<name>A0A9P5ZNW4_PLEER</name>
<dbReference type="EMBL" id="MU154651">
    <property type="protein sequence ID" value="KAF9490050.1"/>
    <property type="molecule type" value="Genomic_DNA"/>
</dbReference>
<dbReference type="OrthoDB" id="2153176at2759"/>
<reference evidence="1" key="1">
    <citation type="submission" date="2020-11" db="EMBL/GenBank/DDBJ databases">
        <authorList>
            <consortium name="DOE Joint Genome Institute"/>
            <person name="Ahrendt S."/>
            <person name="Riley R."/>
            <person name="Andreopoulos W."/>
            <person name="Labutti K."/>
            <person name="Pangilinan J."/>
            <person name="Ruiz-Duenas F.J."/>
            <person name="Barrasa J.M."/>
            <person name="Sanchez-Garcia M."/>
            <person name="Camarero S."/>
            <person name="Miyauchi S."/>
            <person name="Serrano A."/>
            <person name="Linde D."/>
            <person name="Babiker R."/>
            <person name="Drula E."/>
            <person name="Ayuso-Fernandez I."/>
            <person name="Pacheco R."/>
            <person name="Padilla G."/>
            <person name="Ferreira P."/>
            <person name="Barriuso J."/>
            <person name="Kellner H."/>
            <person name="Castanera R."/>
            <person name="Alfaro M."/>
            <person name="Ramirez L."/>
            <person name="Pisabarro A.G."/>
            <person name="Kuo A."/>
            <person name="Tritt A."/>
            <person name="Lipzen A."/>
            <person name="He G."/>
            <person name="Yan M."/>
            <person name="Ng V."/>
            <person name="Cullen D."/>
            <person name="Martin F."/>
            <person name="Rosso M.-N."/>
            <person name="Henrissat B."/>
            <person name="Hibbett D."/>
            <person name="Martinez A.T."/>
            <person name="Grigoriev I.V."/>
        </authorList>
    </citation>
    <scope>NUCLEOTIDE SEQUENCE</scope>
    <source>
        <strain evidence="1">ATCC 90797</strain>
    </source>
</reference>
<dbReference type="Proteomes" id="UP000807025">
    <property type="component" value="Unassembled WGS sequence"/>
</dbReference>
<evidence type="ECO:0000313" key="2">
    <source>
        <dbReference type="Proteomes" id="UP000807025"/>
    </source>
</evidence>
<dbReference type="PANTHER" id="PTHR31687:SF3">
    <property type="entry name" value="PROTEIN URG3"/>
    <property type="match status" value="1"/>
</dbReference>
<dbReference type="Pfam" id="PF07958">
    <property type="entry name" value="DUF1688"/>
    <property type="match status" value="1"/>
</dbReference>
<dbReference type="PANTHER" id="PTHR31687">
    <property type="match status" value="1"/>
</dbReference>
<evidence type="ECO:0000313" key="1">
    <source>
        <dbReference type="EMBL" id="KAF9490050.1"/>
    </source>
</evidence>
<protein>
    <submittedName>
        <fullName evidence="1">DUF1688-domain-containing protein</fullName>
    </submittedName>
</protein>
<sequence length="448" mass="48951">MSLLPNSTSDSLLEQAAYLRTLPAIRERCTRVHTLAQKDGLQYFEYHPENEQTVVDFCAAIIERDFGTDYVEIPPHGRWRHLDSGRPRIQALLNTWASSPNPPDTKEICRRLVDLFIVSVLLDAGAGPTWGFTEDNHGGKRFTRSEGLAVASFDMFTSGMFSSDEEQPYQVDAKGLSNISPPDIALAMQVSDANPMVGIEGRAQLLQRLGGALKEGKEFFGGGDNARLGNLLDFLEAQSAKSDAGETVIPVSALWAALIEGLNPIWPPSRTSLGGVSLGDVWPCEALRDPSKSSEEIDPSILVPFQKLTGWITYSVVEPIEKVLGWKFEGKNLLTGLPEYRNGGLLMDHGVLTLKPNPPQSLPVDPQSGLPRVSPAHPAVIEWRAMTVIELDRITEQIRTKLGLDPEALSLAQVLESATWKGGREIAKIKRPATGGPPLEIESDGTVF</sequence>
<comment type="caution">
    <text evidence="1">The sequence shown here is derived from an EMBL/GenBank/DDBJ whole genome shotgun (WGS) entry which is preliminary data.</text>
</comment>
<keyword evidence="2" id="KW-1185">Reference proteome</keyword>
<gene>
    <name evidence="1" type="ORF">BDN71DRAFT_1455208</name>
</gene>
<dbReference type="InterPro" id="IPR012469">
    <property type="entry name" value="DUF1688"/>
</dbReference>
<proteinExistence type="predicted"/>
<accession>A0A9P5ZNW4</accession>
<organism evidence="1 2">
    <name type="scientific">Pleurotus eryngii</name>
    <name type="common">Boletus of the steppes</name>
    <dbReference type="NCBI Taxonomy" id="5323"/>
    <lineage>
        <taxon>Eukaryota</taxon>
        <taxon>Fungi</taxon>
        <taxon>Dikarya</taxon>
        <taxon>Basidiomycota</taxon>
        <taxon>Agaricomycotina</taxon>
        <taxon>Agaricomycetes</taxon>
        <taxon>Agaricomycetidae</taxon>
        <taxon>Agaricales</taxon>
        <taxon>Pleurotineae</taxon>
        <taxon>Pleurotaceae</taxon>
        <taxon>Pleurotus</taxon>
    </lineage>
</organism>